<organism evidence="1 2">
    <name type="scientific">Periplaneta americana</name>
    <name type="common">American cockroach</name>
    <name type="synonym">Blatta americana</name>
    <dbReference type="NCBI Taxonomy" id="6978"/>
    <lineage>
        <taxon>Eukaryota</taxon>
        <taxon>Metazoa</taxon>
        <taxon>Ecdysozoa</taxon>
        <taxon>Arthropoda</taxon>
        <taxon>Hexapoda</taxon>
        <taxon>Insecta</taxon>
        <taxon>Pterygota</taxon>
        <taxon>Neoptera</taxon>
        <taxon>Polyneoptera</taxon>
        <taxon>Dictyoptera</taxon>
        <taxon>Blattodea</taxon>
        <taxon>Blattoidea</taxon>
        <taxon>Blattidae</taxon>
        <taxon>Blattinae</taxon>
        <taxon>Periplaneta</taxon>
    </lineage>
</organism>
<dbReference type="Proteomes" id="UP001148838">
    <property type="component" value="Unassembled WGS sequence"/>
</dbReference>
<sequence>MLCTKEAELTILEKLRQRITNTSALVTAQIPQNKLLEVEYRLNVCRKLKAHTSSCIQHSPKLGEFLRQMFEIGRDVARMGESRNAYRVLDGILEGKRPLGRPKRRWKDNIKMDLTEVGYDDRKTVSSQFTARLSWLLLLAQSLAFTESRTPDLQRRSAELRTQVPQLRSTALELRASGSTVTDTTQVALWSRSWLHCYTRLTRFLSKSACNNTGLLTD</sequence>
<comment type="caution">
    <text evidence="1">The sequence shown here is derived from an EMBL/GenBank/DDBJ whole genome shotgun (WGS) entry which is preliminary data.</text>
</comment>
<evidence type="ECO:0000313" key="2">
    <source>
        <dbReference type="Proteomes" id="UP001148838"/>
    </source>
</evidence>
<gene>
    <name evidence="1" type="ORF">ANN_15506</name>
</gene>
<protein>
    <submittedName>
        <fullName evidence="1">Uncharacterized protein</fullName>
    </submittedName>
</protein>
<proteinExistence type="predicted"/>
<evidence type="ECO:0000313" key="1">
    <source>
        <dbReference type="EMBL" id="KAJ4433247.1"/>
    </source>
</evidence>
<keyword evidence="2" id="KW-1185">Reference proteome</keyword>
<reference evidence="1 2" key="1">
    <citation type="journal article" date="2022" name="Allergy">
        <title>Genome assembly and annotation of Periplaneta americana reveal a comprehensive cockroach allergen profile.</title>
        <authorList>
            <person name="Wang L."/>
            <person name="Xiong Q."/>
            <person name="Saelim N."/>
            <person name="Wang L."/>
            <person name="Nong W."/>
            <person name="Wan A.T."/>
            <person name="Shi M."/>
            <person name="Liu X."/>
            <person name="Cao Q."/>
            <person name="Hui J.H.L."/>
            <person name="Sookrung N."/>
            <person name="Leung T.F."/>
            <person name="Tungtrongchitr A."/>
            <person name="Tsui S.K.W."/>
        </authorList>
    </citation>
    <scope>NUCLEOTIDE SEQUENCE [LARGE SCALE GENOMIC DNA]</scope>
    <source>
        <strain evidence="1">PWHHKU_190912</strain>
    </source>
</reference>
<name>A0ABQ8SHQ0_PERAM</name>
<dbReference type="EMBL" id="JAJSOF020000027">
    <property type="protein sequence ID" value="KAJ4433247.1"/>
    <property type="molecule type" value="Genomic_DNA"/>
</dbReference>
<accession>A0ABQ8SHQ0</accession>